<dbReference type="EMBL" id="JAHLFS010000021">
    <property type="protein sequence ID" value="MBU3851357.1"/>
    <property type="molecule type" value="Genomic_DNA"/>
</dbReference>
<protein>
    <submittedName>
        <fullName evidence="2">YlbG family protein</fullName>
    </submittedName>
</protein>
<proteinExistence type="predicted"/>
<accession>A0A948X0C5</accession>
<reference evidence="2" key="2">
    <citation type="submission" date="2021-04" db="EMBL/GenBank/DDBJ databases">
        <authorList>
            <person name="Gilroy R."/>
        </authorList>
    </citation>
    <scope>NUCLEOTIDE SEQUENCE</scope>
    <source>
        <strain evidence="2">F6-6636</strain>
    </source>
</reference>
<keyword evidence="1" id="KW-0963">Cytoplasm</keyword>
<organism evidence="2 3">
    <name type="scientific">Candidatus Paralactobacillus gallistercoris</name>
    <dbReference type="NCBI Taxonomy" id="2838724"/>
    <lineage>
        <taxon>Bacteria</taxon>
        <taxon>Bacillati</taxon>
        <taxon>Bacillota</taxon>
        <taxon>Bacilli</taxon>
        <taxon>Lactobacillales</taxon>
        <taxon>Lactobacillaceae</taxon>
        <taxon>Lactobacillus</taxon>
    </lineage>
</organism>
<dbReference type="Proteomes" id="UP000777303">
    <property type="component" value="Unassembled WGS sequence"/>
</dbReference>
<name>A0A948X0C5_9LACO</name>
<evidence type="ECO:0000313" key="3">
    <source>
        <dbReference type="Proteomes" id="UP000777303"/>
    </source>
</evidence>
<evidence type="ECO:0000313" key="2">
    <source>
        <dbReference type="EMBL" id="MBU3851357.1"/>
    </source>
</evidence>
<evidence type="ECO:0000256" key="1">
    <source>
        <dbReference type="ARBA" id="ARBA00022490"/>
    </source>
</evidence>
<reference evidence="2" key="1">
    <citation type="journal article" date="2021" name="PeerJ">
        <title>Extensive microbial diversity within the chicken gut microbiome revealed by metagenomics and culture.</title>
        <authorList>
            <person name="Gilroy R."/>
            <person name="Ravi A."/>
            <person name="Getino M."/>
            <person name="Pursley I."/>
            <person name="Horton D.L."/>
            <person name="Alikhan N.F."/>
            <person name="Baker D."/>
            <person name="Gharbi K."/>
            <person name="Hall N."/>
            <person name="Watson M."/>
            <person name="Adriaenssens E.M."/>
            <person name="Foster-Nyarko E."/>
            <person name="Jarju S."/>
            <person name="Secka A."/>
            <person name="Antonio M."/>
            <person name="Oren A."/>
            <person name="Chaudhuri R.R."/>
            <person name="La Ragione R."/>
            <person name="Hildebrand F."/>
            <person name="Pallen M.J."/>
        </authorList>
    </citation>
    <scope>NUCLEOTIDE SEQUENCE</scope>
    <source>
        <strain evidence="2">F6-6636</strain>
    </source>
</reference>
<gene>
    <name evidence="2" type="ORF">H9901_01490</name>
</gene>
<dbReference type="AlphaFoldDB" id="A0A948X0C5"/>
<sequence length="109" mass="12570">MYKKVARCGIAVWINNLKQARLLRKYGLVYYVSKRLRYVYLYVNEDQVGKTIAQLKKLRFVKRVQVSKKPQLKTSFAVEDEVGNEAGTSAEMDSLSFYQNPALSNKNEA</sequence>
<comment type="caution">
    <text evidence="2">The sequence shown here is derived from an EMBL/GenBank/DDBJ whole genome shotgun (WGS) entry which is preliminary data.</text>
</comment>
<dbReference type="Pfam" id="PF09902">
    <property type="entry name" value="DUF2129"/>
    <property type="match status" value="1"/>
</dbReference>
<dbReference type="InterPro" id="IPR016979">
    <property type="entry name" value="DUF2129"/>
</dbReference>